<gene>
    <name evidence="2" type="ORF">COB20_14735</name>
</gene>
<dbReference type="InterPro" id="IPR005122">
    <property type="entry name" value="Uracil-DNA_glycosylase-like"/>
</dbReference>
<dbReference type="SMART" id="SM00986">
    <property type="entry name" value="UDG"/>
    <property type="match status" value="1"/>
</dbReference>
<dbReference type="SMART" id="SM00987">
    <property type="entry name" value="UreE_C"/>
    <property type="match status" value="1"/>
</dbReference>
<dbReference type="Proteomes" id="UP000218767">
    <property type="component" value="Unassembled WGS sequence"/>
</dbReference>
<dbReference type="InterPro" id="IPR036895">
    <property type="entry name" value="Uracil-DNA_glycosylase-like_sf"/>
</dbReference>
<dbReference type="PANTHER" id="PTHR42160">
    <property type="entry name" value="URACIL-DNA GLYCOSYLASE SUPERFAMILY PROTEIN"/>
    <property type="match status" value="1"/>
</dbReference>
<accession>A0A2A4WY08</accession>
<dbReference type="EMBL" id="NVUL01000096">
    <property type="protein sequence ID" value="PCI74715.1"/>
    <property type="molecule type" value="Genomic_DNA"/>
</dbReference>
<dbReference type="SUPFAM" id="SSF52141">
    <property type="entry name" value="Uracil-DNA glycosylase-like"/>
    <property type="match status" value="1"/>
</dbReference>
<comment type="caution">
    <text evidence="2">The sequence shown here is derived from an EMBL/GenBank/DDBJ whole genome shotgun (WGS) entry which is preliminary data.</text>
</comment>
<name>A0A2A4WY08_9GAMM</name>
<evidence type="ECO:0000259" key="1">
    <source>
        <dbReference type="SMART" id="SM00986"/>
    </source>
</evidence>
<protein>
    <submittedName>
        <fullName evidence="2">IclR family transcriptional regulator</fullName>
    </submittedName>
</protein>
<proteinExistence type="predicted"/>
<evidence type="ECO:0000313" key="2">
    <source>
        <dbReference type="EMBL" id="PCI74715.1"/>
    </source>
</evidence>
<sequence length="198" mass="22619">MSSSQQTSNNFKLTLQAIENCRECEGRIPEPNPIVRLHPNASILIIGQAPGIKVHESKVPWNDASGKRLREWMGVSEAEFYDVENVALVPMGFCYPGKGKSGDLPPRKECAPKWHPSVMQLLQNVEVTLLIGAYAQSHYLQDEHKTLTDRVRAWKDLAPRTFVLPHPSPRNQIWLKRNEWFTESIVPAMQRTIRKQLN</sequence>
<reference evidence="3" key="1">
    <citation type="submission" date="2017-08" db="EMBL/GenBank/DDBJ databases">
        <title>A dynamic microbial community with high functional redundancy inhabits the cold, oxic subseafloor aquifer.</title>
        <authorList>
            <person name="Tully B.J."/>
            <person name="Wheat C.G."/>
            <person name="Glazer B.T."/>
            <person name="Huber J.A."/>
        </authorList>
    </citation>
    <scope>NUCLEOTIDE SEQUENCE [LARGE SCALE GENOMIC DNA]</scope>
</reference>
<dbReference type="CDD" id="cd10033">
    <property type="entry name" value="UDG_like"/>
    <property type="match status" value="1"/>
</dbReference>
<evidence type="ECO:0000313" key="3">
    <source>
        <dbReference type="Proteomes" id="UP000218767"/>
    </source>
</evidence>
<organism evidence="2 3">
    <name type="scientific">SAR86 cluster bacterium</name>
    <dbReference type="NCBI Taxonomy" id="2030880"/>
    <lineage>
        <taxon>Bacteria</taxon>
        <taxon>Pseudomonadati</taxon>
        <taxon>Pseudomonadota</taxon>
        <taxon>Gammaproteobacteria</taxon>
        <taxon>SAR86 cluster</taxon>
    </lineage>
</organism>
<dbReference type="AlphaFoldDB" id="A0A2A4WY08"/>
<dbReference type="InterPro" id="IPR047124">
    <property type="entry name" value="HI_0220.2"/>
</dbReference>
<dbReference type="Pfam" id="PF03167">
    <property type="entry name" value="UDG"/>
    <property type="match status" value="1"/>
</dbReference>
<dbReference type="Gene3D" id="3.40.470.10">
    <property type="entry name" value="Uracil-DNA glycosylase-like domain"/>
    <property type="match status" value="1"/>
</dbReference>
<feature type="domain" description="Uracil-DNA glycosylase-like" evidence="1">
    <location>
        <begin position="34"/>
        <end position="190"/>
    </location>
</feature>
<dbReference type="PANTHER" id="PTHR42160:SF1">
    <property type="entry name" value="URACIL-DNA GLYCOSYLASE SUPERFAMILY PROTEIN"/>
    <property type="match status" value="1"/>
</dbReference>